<keyword evidence="2" id="KW-1185">Reference proteome</keyword>
<protein>
    <submittedName>
        <fullName evidence="1">Uncharacterized protein</fullName>
    </submittedName>
</protein>
<name>A0AAJ0B4R4_9PEZI</name>
<organism evidence="1 2">
    <name type="scientific">Echria macrotheca</name>
    <dbReference type="NCBI Taxonomy" id="438768"/>
    <lineage>
        <taxon>Eukaryota</taxon>
        <taxon>Fungi</taxon>
        <taxon>Dikarya</taxon>
        <taxon>Ascomycota</taxon>
        <taxon>Pezizomycotina</taxon>
        <taxon>Sordariomycetes</taxon>
        <taxon>Sordariomycetidae</taxon>
        <taxon>Sordariales</taxon>
        <taxon>Schizotheciaceae</taxon>
        <taxon>Echria</taxon>
    </lineage>
</organism>
<dbReference type="Gene3D" id="3.30.70.100">
    <property type="match status" value="1"/>
</dbReference>
<evidence type="ECO:0000313" key="1">
    <source>
        <dbReference type="EMBL" id="KAK1750157.1"/>
    </source>
</evidence>
<gene>
    <name evidence="1" type="ORF">QBC47DRAFT_394695</name>
</gene>
<reference evidence="1" key="1">
    <citation type="submission" date="2023-06" db="EMBL/GenBank/DDBJ databases">
        <title>Genome-scale phylogeny and comparative genomics of the fungal order Sordariales.</title>
        <authorList>
            <consortium name="Lawrence Berkeley National Laboratory"/>
            <person name="Hensen N."/>
            <person name="Bonometti L."/>
            <person name="Westerberg I."/>
            <person name="Brannstrom I.O."/>
            <person name="Guillou S."/>
            <person name="Cros-Aarteil S."/>
            <person name="Calhoun S."/>
            <person name="Haridas S."/>
            <person name="Kuo A."/>
            <person name="Mondo S."/>
            <person name="Pangilinan J."/>
            <person name="Riley R."/>
            <person name="Labutti K."/>
            <person name="Andreopoulos B."/>
            <person name="Lipzen A."/>
            <person name="Chen C."/>
            <person name="Yanf M."/>
            <person name="Daum C."/>
            <person name="Ng V."/>
            <person name="Clum A."/>
            <person name="Steindorff A."/>
            <person name="Ohm R."/>
            <person name="Martin F."/>
            <person name="Silar P."/>
            <person name="Natvig D."/>
            <person name="Lalanne C."/>
            <person name="Gautier V."/>
            <person name="Ament-Velasquez S.L."/>
            <person name="Kruys A."/>
            <person name="Hutchinson M.I."/>
            <person name="Powell A.J."/>
            <person name="Barry K."/>
            <person name="Miller A.N."/>
            <person name="Grigoriev I.V."/>
            <person name="Debuchy R."/>
            <person name="Gladieux P."/>
            <person name="Thoren M.H."/>
            <person name="Johannesson H."/>
        </authorList>
    </citation>
    <scope>NUCLEOTIDE SEQUENCE</scope>
    <source>
        <strain evidence="1">PSN4</strain>
    </source>
</reference>
<accession>A0AAJ0B4R4</accession>
<sequence>MEESLTLIYPIDTAAHYDMDYLVKGMMPDNQKRWHCDSWKVTSFHPDQQSRPPVYAFAVTMSWGKNASFTMKGSVDVDMLTEDMKRFSKKEPIILLGQTVGTSEG</sequence>
<dbReference type="AlphaFoldDB" id="A0AAJ0B4R4"/>
<comment type="caution">
    <text evidence="1">The sequence shown here is derived from an EMBL/GenBank/DDBJ whole genome shotgun (WGS) entry which is preliminary data.</text>
</comment>
<dbReference type="EMBL" id="MU839849">
    <property type="protein sequence ID" value="KAK1750157.1"/>
    <property type="molecule type" value="Genomic_DNA"/>
</dbReference>
<dbReference type="Proteomes" id="UP001239445">
    <property type="component" value="Unassembled WGS sequence"/>
</dbReference>
<proteinExistence type="predicted"/>
<evidence type="ECO:0000313" key="2">
    <source>
        <dbReference type="Proteomes" id="UP001239445"/>
    </source>
</evidence>